<feature type="compositionally biased region" description="Basic and acidic residues" evidence="1">
    <location>
        <begin position="123"/>
        <end position="132"/>
    </location>
</feature>
<dbReference type="Proteomes" id="UP000224006">
    <property type="component" value="Unassembled WGS sequence"/>
</dbReference>
<dbReference type="InterPro" id="IPR026894">
    <property type="entry name" value="DnaJ_X"/>
</dbReference>
<dbReference type="PRINTS" id="PR00625">
    <property type="entry name" value="JDOMAIN"/>
</dbReference>
<feature type="compositionally biased region" description="Low complexity" evidence="1">
    <location>
        <begin position="133"/>
        <end position="147"/>
    </location>
</feature>
<dbReference type="InterPro" id="IPR018253">
    <property type="entry name" value="DnaJ_domain_CS"/>
</dbReference>
<dbReference type="PROSITE" id="PS00636">
    <property type="entry name" value="DNAJ_1"/>
    <property type="match status" value="1"/>
</dbReference>
<feature type="compositionally biased region" description="Low complexity" evidence="1">
    <location>
        <begin position="217"/>
        <end position="234"/>
    </location>
</feature>
<dbReference type="Pfam" id="PF00226">
    <property type="entry name" value="DnaJ"/>
    <property type="match status" value="1"/>
</dbReference>
<dbReference type="STRING" id="94643.A0A2A9MF65"/>
<dbReference type="InterPro" id="IPR001623">
    <property type="entry name" value="DnaJ_domain"/>
</dbReference>
<proteinExistence type="predicted"/>
<dbReference type="InterPro" id="IPR036869">
    <property type="entry name" value="J_dom_sf"/>
</dbReference>
<feature type="region of interest" description="Disordered" evidence="1">
    <location>
        <begin position="191"/>
        <end position="264"/>
    </location>
</feature>
<dbReference type="CDD" id="cd06257">
    <property type="entry name" value="DnaJ"/>
    <property type="match status" value="1"/>
</dbReference>
<feature type="domain" description="J" evidence="2">
    <location>
        <begin position="272"/>
        <end position="337"/>
    </location>
</feature>
<dbReference type="RefSeq" id="XP_029218286.1">
    <property type="nucleotide sequence ID" value="XM_029365802.1"/>
</dbReference>
<name>A0A2A9MF65_BESBE</name>
<organism evidence="3 4">
    <name type="scientific">Besnoitia besnoiti</name>
    <name type="common">Apicomplexan protozoan</name>
    <dbReference type="NCBI Taxonomy" id="94643"/>
    <lineage>
        <taxon>Eukaryota</taxon>
        <taxon>Sar</taxon>
        <taxon>Alveolata</taxon>
        <taxon>Apicomplexa</taxon>
        <taxon>Conoidasida</taxon>
        <taxon>Coccidia</taxon>
        <taxon>Eucoccidiorida</taxon>
        <taxon>Eimeriorina</taxon>
        <taxon>Sarcocystidae</taxon>
        <taxon>Besnoitia</taxon>
    </lineage>
</organism>
<feature type="region of interest" description="Disordered" evidence="1">
    <location>
        <begin position="109"/>
        <end position="147"/>
    </location>
</feature>
<dbReference type="PANTHER" id="PTHR44094:SF8">
    <property type="entry name" value="DNAJ HEAT SHOCK N-TERMINAL DOMAIN-CONTAINING PROTEIN-RELATED"/>
    <property type="match status" value="1"/>
</dbReference>
<dbReference type="InterPro" id="IPR052423">
    <property type="entry name" value="EMIR"/>
</dbReference>
<dbReference type="PANTHER" id="PTHR44094">
    <property type="entry name" value="DNAJ HEAT SHOCK N-TERMINAL DOMAIN-CONTAINING PROTEIN"/>
    <property type="match status" value="1"/>
</dbReference>
<evidence type="ECO:0000259" key="2">
    <source>
        <dbReference type="PROSITE" id="PS50076"/>
    </source>
</evidence>
<dbReference type="SUPFAM" id="SSF46565">
    <property type="entry name" value="Chaperone J-domain"/>
    <property type="match status" value="1"/>
</dbReference>
<gene>
    <name evidence="3" type="ORF">BESB_074290</name>
</gene>
<dbReference type="OrthoDB" id="10250354at2759"/>
<feature type="region of interest" description="Disordered" evidence="1">
    <location>
        <begin position="522"/>
        <end position="548"/>
    </location>
</feature>
<feature type="compositionally biased region" description="Basic and acidic residues" evidence="1">
    <location>
        <begin position="522"/>
        <end position="539"/>
    </location>
</feature>
<feature type="region of interest" description="Disordered" evidence="1">
    <location>
        <begin position="65"/>
        <end position="89"/>
    </location>
</feature>
<reference evidence="3 4" key="1">
    <citation type="submission" date="2017-09" db="EMBL/GenBank/DDBJ databases">
        <title>Genome sequencing of Besnoitia besnoiti strain Bb-Ger1.</title>
        <authorList>
            <person name="Schares G."/>
            <person name="Venepally P."/>
            <person name="Lorenzi H.A."/>
        </authorList>
    </citation>
    <scope>NUCLEOTIDE SEQUENCE [LARGE SCALE GENOMIC DNA]</scope>
    <source>
        <strain evidence="3 4">Bb-Ger1</strain>
    </source>
</reference>
<dbReference type="AlphaFoldDB" id="A0A2A9MF65"/>
<feature type="compositionally biased region" description="Basic and acidic residues" evidence="1">
    <location>
        <begin position="237"/>
        <end position="248"/>
    </location>
</feature>
<sequence>MRAVSAWIRPRRAFHLFSLRQPSTAYLSTSRRARAASLAFLPRAFSNRARDCSLPFARLLQVKSPASTMSSSPRSSSSSPPSSSSSSSSSSAADFFGTFDVWSMFGNGGAAEKASPGRRAKRTATEKQKEQESSGGAAPSRSSSSSSGITGFFDGFFRWGSTSDPSTWNDNCTGYSLPAEAAEVLQGIKTDASDSASGETLKALPWNEDDSKVEKGASSAASPSSSSSAAAFFADEPSEKREFKEKSETSNAASATGGVGGEESKKRVVDTSYYDVLEVSPEASSAQIKKAYYKLALKCHPDKNPDDPEAKLKFQKIGEAYQVLNDPKRREQYDKYGMSATQNMNLIDPALFFMMLFGSEHLDPWIGKLKMAHLVEVLTQDEGGGLFEMDENTEAKSDASTKQREKMMKEMESEQKKREVTLALELRDRIQPFVEGHEVQWRRDMSKEVTALCESSFGDSIVESLGWTYENFADAYLGEVQTAWGLGATLANVQATGRSIGNTFAVAKSMVQAAVAATDIQARHEQKKKGSAEGEKEGDAESGEQAHAGPAHLDTHEMGRVGEILQSILSIVLYDVEDTARKAAEKVCRDESVDLRTRVKRAEALKILGHLMQEKGAMFKKLKENKKFDVSKHMEDAFIKATIAADEKNHKAR</sequence>
<dbReference type="PROSITE" id="PS50076">
    <property type="entry name" value="DNAJ_2"/>
    <property type="match status" value="1"/>
</dbReference>
<dbReference type="GeneID" id="40312355"/>
<dbReference type="KEGG" id="bbes:BESB_074290"/>
<dbReference type="Gene3D" id="1.10.287.110">
    <property type="entry name" value="DnaJ domain"/>
    <property type="match status" value="1"/>
</dbReference>
<keyword evidence="4" id="KW-1185">Reference proteome</keyword>
<dbReference type="SMART" id="SM00271">
    <property type="entry name" value="DnaJ"/>
    <property type="match status" value="1"/>
</dbReference>
<comment type="caution">
    <text evidence="3">The sequence shown here is derived from an EMBL/GenBank/DDBJ whole genome shotgun (WGS) entry which is preliminary data.</text>
</comment>
<dbReference type="EMBL" id="NWUJ01000007">
    <property type="protein sequence ID" value="PFH34277.1"/>
    <property type="molecule type" value="Genomic_DNA"/>
</dbReference>
<protein>
    <submittedName>
        <fullName evidence="3">DnaJ domain-containing protein</fullName>
    </submittedName>
</protein>
<evidence type="ECO:0000313" key="3">
    <source>
        <dbReference type="EMBL" id="PFH34277.1"/>
    </source>
</evidence>
<evidence type="ECO:0000313" key="4">
    <source>
        <dbReference type="Proteomes" id="UP000224006"/>
    </source>
</evidence>
<dbReference type="Pfam" id="PF14308">
    <property type="entry name" value="DnaJ-X"/>
    <property type="match status" value="1"/>
</dbReference>
<accession>A0A2A9MF65</accession>
<dbReference type="VEuPathDB" id="ToxoDB:BESB_074290"/>
<evidence type="ECO:0000256" key="1">
    <source>
        <dbReference type="SAM" id="MobiDB-lite"/>
    </source>
</evidence>